<dbReference type="Pfam" id="PF14223">
    <property type="entry name" value="Retrotran_gag_2"/>
    <property type="match status" value="1"/>
</dbReference>
<evidence type="ECO:0000313" key="5">
    <source>
        <dbReference type="Proteomes" id="UP001151760"/>
    </source>
</evidence>
<feature type="compositionally biased region" description="Basic and acidic residues" evidence="1">
    <location>
        <begin position="568"/>
        <end position="588"/>
    </location>
</feature>
<organism evidence="4 5">
    <name type="scientific">Tanacetum coccineum</name>
    <dbReference type="NCBI Taxonomy" id="301880"/>
    <lineage>
        <taxon>Eukaryota</taxon>
        <taxon>Viridiplantae</taxon>
        <taxon>Streptophyta</taxon>
        <taxon>Embryophyta</taxon>
        <taxon>Tracheophyta</taxon>
        <taxon>Spermatophyta</taxon>
        <taxon>Magnoliopsida</taxon>
        <taxon>eudicotyledons</taxon>
        <taxon>Gunneridae</taxon>
        <taxon>Pentapetalae</taxon>
        <taxon>asterids</taxon>
        <taxon>campanulids</taxon>
        <taxon>Asterales</taxon>
        <taxon>Asteraceae</taxon>
        <taxon>Asteroideae</taxon>
        <taxon>Anthemideae</taxon>
        <taxon>Anthemidinae</taxon>
        <taxon>Tanacetum</taxon>
    </lineage>
</organism>
<dbReference type="Pfam" id="PF07727">
    <property type="entry name" value="RVT_2"/>
    <property type="match status" value="1"/>
</dbReference>
<dbReference type="Pfam" id="PF22936">
    <property type="entry name" value="Pol_BBD"/>
    <property type="match status" value="1"/>
</dbReference>
<dbReference type="InterPro" id="IPR013103">
    <property type="entry name" value="RVT_2"/>
</dbReference>
<evidence type="ECO:0000259" key="3">
    <source>
        <dbReference type="Pfam" id="PF22936"/>
    </source>
</evidence>
<name>A0ABQ4XUY6_9ASTR</name>
<feature type="region of interest" description="Disordered" evidence="1">
    <location>
        <begin position="228"/>
        <end position="266"/>
    </location>
</feature>
<proteinExistence type="predicted"/>
<feature type="domain" description="Retrovirus-related Pol polyprotein from transposon TNT 1-94-like beta-barrel" evidence="3">
    <location>
        <begin position="388"/>
        <end position="460"/>
    </location>
</feature>
<dbReference type="Proteomes" id="UP001151760">
    <property type="component" value="Unassembled WGS sequence"/>
</dbReference>
<protein>
    <submittedName>
        <fullName evidence="4">Ribonuclease H-like domain-containing protein</fullName>
    </submittedName>
</protein>
<evidence type="ECO:0000313" key="4">
    <source>
        <dbReference type="EMBL" id="GJS69134.1"/>
    </source>
</evidence>
<gene>
    <name evidence="4" type="ORF">Tco_0701975</name>
</gene>
<dbReference type="EMBL" id="BQNB010009841">
    <property type="protein sequence ID" value="GJS69134.1"/>
    <property type="molecule type" value="Genomic_DNA"/>
</dbReference>
<dbReference type="PANTHER" id="PTHR11439">
    <property type="entry name" value="GAG-POL-RELATED RETROTRANSPOSON"/>
    <property type="match status" value="1"/>
</dbReference>
<dbReference type="PANTHER" id="PTHR11439:SF495">
    <property type="entry name" value="REVERSE TRANSCRIPTASE, RNA-DEPENDENT DNA POLYMERASE-RELATED"/>
    <property type="match status" value="1"/>
</dbReference>
<sequence>MGEESYYPIWEVIQRGNGPVSVSTDTNGLIKVLPPKTAEEILAREREREARTALLMAIPEDHLAKFHKITDAKEMWEAIKSRFGGNDKSKKMQKYILKQQFEGFSASQLKMPKSIFFFRSLPSAWSSGFLNMRDKLEWTGLVLMICIIILESLSLMLKALLHHPLARRMWHLFQRTLAVLMICPQLDHEDLEQLDEFDLEEIDLKWQVAMISMRMKKVLKKTGHFARKYRSKGNQDSRRRDAWNTGNKDKENRRRSGKQEDSKALVTLDGEDQRPLYLSLKNVEAQLACSSTKSTLMRVLGIRTSDIEDSPVNDRYAEEMHAVPPPMKGLHTYGPLVLLGEKGKLLLSPQQVVIRDTKDITGTKSPNTMVDQVLEIDYPQRALQNKGIVDSGCSRHMTGNKAYLAEYQDFNGGPVAFGGSKGYITGKGKIKTGKLDFEDVCFVKELQHFNLFSVSQMCDKKNKVLFTDTECLVLSPEFKLPDENQVLLRIPRQNNMYSFNLEKHCPSGRSENQANKHAGLKEANHSVGTEDNIDAGNSEIEAESAQDYFVLPIWSSYTLTVKSSKAKNVGEEPNKNPDLKTDEKPVDKEDQLIKLTKLSTTSPYGGLSFTDTDQDDSKIPALEDMYDHPTNGIFTNASYDDEGRTLQFKIQENLGFLVDLPLWEEGKLEQNGFTEIRRMNEMDVKVPSVCKIDWRMSWYATLSTFLLKSGYRRGTIDKTLFIKKDKNDIMLVKVYVDDIIFGSTKRSWCDEFEALMKSRFQMSSMGVDKILKKFDFASVKTASTPIETHKPLVKDEEASEVVFQVTPKTSHLNVVKRIFRYLKGKPKLGLWYPKVLLFDLEAYSDSYYAGANLDRKSTTREAEYVAALPIAISYFWMSAKSQIINNVMYITAKVAGKPVSISEASIRSDFLFDDADGIDSLPNQAIFDVIQLMGFISVFLDTQLKNVPVPLDHFPINALTSKVFSFMVKKGKHFLGNVTPLFDSMLVQPTEDEGDTLERQSEPQPIPSPPHLSEDQHETQADPYPEPSPTPHIPDSIPEVSGGIMEVTDQDNKIKHLKEKPHTTTQIRRLRRKPTGRKPAKAEPTIYKDPAFDEHGDDTMDYIETKDAQDVGRISYVVHEEKESAEKGVSTDKQKVSIDNEEVKYDRPDEGIVDQIEGRSATQKLQQTTTQQYLVMMETIAQKSLFIMSQKQGEAKEKD</sequence>
<reference evidence="4" key="2">
    <citation type="submission" date="2022-01" db="EMBL/GenBank/DDBJ databases">
        <authorList>
            <person name="Yamashiro T."/>
            <person name="Shiraishi A."/>
            <person name="Satake H."/>
            <person name="Nakayama K."/>
        </authorList>
    </citation>
    <scope>NUCLEOTIDE SEQUENCE</scope>
</reference>
<feature type="region of interest" description="Disordered" evidence="1">
    <location>
        <begin position="991"/>
        <end position="1083"/>
    </location>
</feature>
<keyword evidence="5" id="KW-1185">Reference proteome</keyword>
<comment type="caution">
    <text evidence="4">The sequence shown here is derived from an EMBL/GenBank/DDBJ whole genome shotgun (WGS) entry which is preliminary data.</text>
</comment>
<reference evidence="4" key="1">
    <citation type="journal article" date="2022" name="Int. J. Mol. Sci.">
        <title>Draft Genome of Tanacetum Coccineum: Genomic Comparison of Closely Related Tanacetum-Family Plants.</title>
        <authorList>
            <person name="Yamashiro T."/>
            <person name="Shiraishi A."/>
            <person name="Nakayama K."/>
            <person name="Satake H."/>
        </authorList>
    </citation>
    <scope>NUCLEOTIDE SEQUENCE</scope>
</reference>
<feature type="region of interest" description="Disordered" evidence="1">
    <location>
        <begin position="1121"/>
        <end position="1148"/>
    </location>
</feature>
<feature type="domain" description="Reverse transcriptase Ty1/copia-type" evidence="2">
    <location>
        <begin position="696"/>
        <end position="769"/>
    </location>
</feature>
<feature type="region of interest" description="Disordered" evidence="1">
    <location>
        <begin position="565"/>
        <end position="588"/>
    </location>
</feature>
<feature type="compositionally biased region" description="Basic and acidic residues" evidence="1">
    <location>
        <begin position="233"/>
        <end position="263"/>
    </location>
</feature>
<evidence type="ECO:0000256" key="1">
    <source>
        <dbReference type="SAM" id="MobiDB-lite"/>
    </source>
</evidence>
<accession>A0ABQ4XUY6</accession>
<dbReference type="InterPro" id="IPR054722">
    <property type="entry name" value="PolX-like_BBD"/>
</dbReference>
<evidence type="ECO:0000259" key="2">
    <source>
        <dbReference type="Pfam" id="PF07727"/>
    </source>
</evidence>
<feature type="compositionally biased region" description="Basic residues" evidence="1">
    <location>
        <begin position="1068"/>
        <end position="1079"/>
    </location>
</feature>